<evidence type="ECO:0000313" key="2">
    <source>
        <dbReference type="EMBL" id="KAK5827070.1"/>
    </source>
</evidence>
<keyword evidence="1" id="KW-1133">Transmembrane helix</keyword>
<keyword evidence="1" id="KW-0812">Transmembrane</keyword>
<accession>A0ABR0PSF1</accession>
<protein>
    <submittedName>
        <fullName evidence="2">Uncharacterized protein</fullName>
    </submittedName>
</protein>
<gene>
    <name evidence="2" type="ORF">PVK06_022005</name>
</gene>
<reference evidence="2 3" key="1">
    <citation type="submission" date="2023-03" db="EMBL/GenBank/DDBJ databases">
        <title>WGS of Gossypium arboreum.</title>
        <authorList>
            <person name="Yu D."/>
        </authorList>
    </citation>
    <scope>NUCLEOTIDE SEQUENCE [LARGE SCALE GENOMIC DNA]</scope>
    <source>
        <tissue evidence="2">Leaf</tissue>
    </source>
</reference>
<keyword evidence="3" id="KW-1185">Reference proteome</keyword>
<sequence>MSKFPSSGRIRPTGISRPGDILLKDTPVWVYPIFGIFKFEVYGFEAWGLSLMLKAYGWVGILGFRFSVWGYGRLRLYPIYWTDFGP</sequence>
<comment type="caution">
    <text evidence="2">The sequence shown here is derived from an EMBL/GenBank/DDBJ whole genome shotgun (WGS) entry which is preliminary data.</text>
</comment>
<organism evidence="2 3">
    <name type="scientific">Gossypium arboreum</name>
    <name type="common">Tree cotton</name>
    <name type="synonym">Gossypium nanking</name>
    <dbReference type="NCBI Taxonomy" id="29729"/>
    <lineage>
        <taxon>Eukaryota</taxon>
        <taxon>Viridiplantae</taxon>
        <taxon>Streptophyta</taxon>
        <taxon>Embryophyta</taxon>
        <taxon>Tracheophyta</taxon>
        <taxon>Spermatophyta</taxon>
        <taxon>Magnoliopsida</taxon>
        <taxon>eudicotyledons</taxon>
        <taxon>Gunneridae</taxon>
        <taxon>Pentapetalae</taxon>
        <taxon>rosids</taxon>
        <taxon>malvids</taxon>
        <taxon>Malvales</taxon>
        <taxon>Malvaceae</taxon>
        <taxon>Malvoideae</taxon>
        <taxon>Gossypium</taxon>
    </lineage>
</organism>
<proteinExistence type="predicted"/>
<feature type="transmembrane region" description="Helical" evidence="1">
    <location>
        <begin position="51"/>
        <end position="71"/>
    </location>
</feature>
<keyword evidence="1" id="KW-0472">Membrane</keyword>
<dbReference type="Proteomes" id="UP001358586">
    <property type="component" value="Chromosome 6"/>
</dbReference>
<evidence type="ECO:0000313" key="3">
    <source>
        <dbReference type="Proteomes" id="UP001358586"/>
    </source>
</evidence>
<name>A0ABR0PSF1_GOSAR</name>
<dbReference type="EMBL" id="JARKNE010000006">
    <property type="protein sequence ID" value="KAK5827070.1"/>
    <property type="molecule type" value="Genomic_DNA"/>
</dbReference>
<evidence type="ECO:0000256" key="1">
    <source>
        <dbReference type="SAM" id="Phobius"/>
    </source>
</evidence>